<gene>
    <name evidence="2" type="ORF">VNO77_29402</name>
</gene>
<evidence type="ECO:0000313" key="2">
    <source>
        <dbReference type="EMBL" id="KAK7325243.1"/>
    </source>
</evidence>
<keyword evidence="1" id="KW-1133">Transmembrane helix</keyword>
<keyword evidence="1" id="KW-0812">Transmembrane</keyword>
<proteinExistence type="predicted"/>
<dbReference type="Proteomes" id="UP001367508">
    <property type="component" value="Unassembled WGS sequence"/>
</dbReference>
<feature type="transmembrane region" description="Helical" evidence="1">
    <location>
        <begin position="12"/>
        <end position="33"/>
    </location>
</feature>
<evidence type="ECO:0000313" key="3">
    <source>
        <dbReference type="Proteomes" id="UP001367508"/>
    </source>
</evidence>
<keyword evidence="3" id="KW-1185">Reference proteome</keyword>
<reference evidence="2 3" key="1">
    <citation type="submission" date="2024-01" db="EMBL/GenBank/DDBJ databases">
        <title>The genomes of 5 underutilized Papilionoideae crops provide insights into root nodulation and disease resistanc.</title>
        <authorList>
            <person name="Jiang F."/>
        </authorList>
    </citation>
    <scope>NUCLEOTIDE SEQUENCE [LARGE SCALE GENOMIC DNA]</scope>
    <source>
        <strain evidence="2">LVBAO_FW01</strain>
        <tissue evidence="2">Leaves</tissue>
    </source>
</reference>
<dbReference type="EMBL" id="JAYMYQ010000006">
    <property type="protein sequence ID" value="KAK7325243.1"/>
    <property type="molecule type" value="Genomic_DNA"/>
</dbReference>
<dbReference type="AlphaFoldDB" id="A0AAN9KZV3"/>
<evidence type="ECO:0000256" key="1">
    <source>
        <dbReference type="SAM" id="Phobius"/>
    </source>
</evidence>
<name>A0AAN9KZV3_CANGL</name>
<sequence>MMRLLSAWMTFAALLICCMFDLLNIVALCGILMSFSVQLLVLLHIVLSLKLNIHLVAIYSMSPVTREPKTLMTHDHRGDSAPIRRDLQQRADEQTTQMFQTPHPTQNFKASSFIGKRPKPGPGGEATLCELLKKEKHLFPKDLSLVLPM</sequence>
<keyword evidence="1" id="KW-0472">Membrane</keyword>
<protein>
    <submittedName>
        <fullName evidence="2">Uncharacterized protein</fullName>
    </submittedName>
</protein>
<accession>A0AAN9KZV3</accession>
<feature type="transmembrane region" description="Helical" evidence="1">
    <location>
        <begin position="39"/>
        <end position="59"/>
    </location>
</feature>
<comment type="caution">
    <text evidence="2">The sequence shown here is derived from an EMBL/GenBank/DDBJ whole genome shotgun (WGS) entry which is preliminary data.</text>
</comment>
<organism evidence="2 3">
    <name type="scientific">Canavalia gladiata</name>
    <name type="common">Sword bean</name>
    <name type="synonym">Dolichos gladiatus</name>
    <dbReference type="NCBI Taxonomy" id="3824"/>
    <lineage>
        <taxon>Eukaryota</taxon>
        <taxon>Viridiplantae</taxon>
        <taxon>Streptophyta</taxon>
        <taxon>Embryophyta</taxon>
        <taxon>Tracheophyta</taxon>
        <taxon>Spermatophyta</taxon>
        <taxon>Magnoliopsida</taxon>
        <taxon>eudicotyledons</taxon>
        <taxon>Gunneridae</taxon>
        <taxon>Pentapetalae</taxon>
        <taxon>rosids</taxon>
        <taxon>fabids</taxon>
        <taxon>Fabales</taxon>
        <taxon>Fabaceae</taxon>
        <taxon>Papilionoideae</taxon>
        <taxon>50 kb inversion clade</taxon>
        <taxon>NPAAA clade</taxon>
        <taxon>indigoferoid/millettioid clade</taxon>
        <taxon>Phaseoleae</taxon>
        <taxon>Canavalia</taxon>
    </lineage>
</organism>